<organism evidence="1 2">
    <name type="scientific">Trichogramma kaykai</name>
    <dbReference type="NCBI Taxonomy" id="54128"/>
    <lineage>
        <taxon>Eukaryota</taxon>
        <taxon>Metazoa</taxon>
        <taxon>Ecdysozoa</taxon>
        <taxon>Arthropoda</taxon>
        <taxon>Hexapoda</taxon>
        <taxon>Insecta</taxon>
        <taxon>Pterygota</taxon>
        <taxon>Neoptera</taxon>
        <taxon>Endopterygota</taxon>
        <taxon>Hymenoptera</taxon>
        <taxon>Apocrita</taxon>
        <taxon>Proctotrupomorpha</taxon>
        <taxon>Chalcidoidea</taxon>
        <taxon>Trichogrammatidae</taxon>
        <taxon>Trichogramma</taxon>
    </lineage>
</organism>
<gene>
    <name evidence="1" type="ORF">TKK_006515</name>
</gene>
<proteinExistence type="predicted"/>
<accession>A0ABD2X4Y2</accession>
<evidence type="ECO:0000313" key="2">
    <source>
        <dbReference type="Proteomes" id="UP001627154"/>
    </source>
</evidence>
<comment type="caution">
    <text evidence="1">The sequence shown here is derived from an EMBL/GenBank/DDBJ whole genome shotgun (WGS) entry which is preliminary data.</text>
</comment>
<sequence>MLFISCRVFEKNEKILERVAVEILYIRDPPGLNVSREEVRTSRRVGPAAGEAVTPSWVFQGSENNTRDFR</sequence>
<keyword evidence="2" id="KW-1185">Reference proteome</keyword>
<protein>
    <submittedName>
        <fullName evidence="1">Uncharacterized protein</fullName>
    </submittedName>
</protein>
<reference evidence="1 2" key="1">
    <citation type="journal article" date="2024" name="bioRxiv">
        <title>A reference genome for Trichogramma kaykai: A tiny desert-dwelling parasitoid wasp with competing sex-ratio distorters.</title>
        <authorList>
            <person name="Culotta J."/>
            <person name="Lindsey A.R."/>
        </authorList>
    </citation>
    <scope>NUCLEOTIDE SEQUENCE [LARGE SCALE GENOMIC DNA]</scope>
    <source>
        <strain evidence="1 2">KSX58</strain>
    </source>
</reference>
<dbReference type="Proteomes" id="UP001627154">
    <property type="component" value="Unassembled WGS sequence"/>
</dbReference>
<evidence type="ECO:0000313" key="1">
    <source>
        <dbReference type="EMBL" id="KAL3400174.1"/>
    </source>
</evidence>
<dbReference type="EMBL" id="JBJJXI010000052">
    <property type="protein sequence ID" value="KAL3400174.1"/>
    <property type="molecule type" value="Genomic_DNA"/>
</dbReference>
<dbReference type="AlphaFoldDB" id="A0ABD2X4Y2"/>
<name>A0ABD2X4Y2_9HYME</name>